<dbReference type="EMBL" id="MG777472">
    <property type="protein sequence ID" value="AUW30783.1"/>
    <property type="molecule type" value="Genomic_DNA"/>
</dbReference>
<dbReference type="InterPro" id="IPR016444">
    <property type="entry name" value="Synaptobrevin/VAMP"/>
</dbReference>
<evidence type="ECO:0000256" key="2">
    <source>
        <dbReference type="ARBA" id="ARBA00022448"/>
    </source>
</evidence>
<feature type="region of interest" description="Disordered" evidence="9">
    <location>
        <begin position="1"/>
        <end position="29"/>
    </location>
</feature>
<accession>A0A2K9YD60</accession>
<organism evidence="12">
    <name type="scientific">Cladonia uncialis subsp. uncialis</name>
    <dbReference type="NCBI Taxonomy" id="180999"/>
    <lineage>
        <taxon>Eukaryota</taxon>
        <taxon>Fungi</taxon>
        <taxon>Dikarya</taxon>
        <taxon>Ascomycota</taxon>
        <taxon>Pezizomycotina</taxon>
        <taxon>Lecanoromycetes</taxon>
        <taxon>OSLEUM clade</taxon>
        <taxon>Lecanoromycetidae</taxon>
        <taxon>Lecanorales</taxon>
        <taxon>Lecanorineae</taxon>
        <taxon>Cladoniaceae</taxon>
        <taxon>Cladonia</taxon>
    </lineage>
</organism>
<dbReference type="PIRSF" id="PIRSF005409">
    <property type="entry name" value="Synaptobrevin_euk"/>
    <property type="match status" value="1"/>
</dbReference>
<evidence type="ECO:0000256" key="7">
    <source>
        <dbReference type="ARBA" id="ARBA00046280"/>
    </source>
</evidence>
<evidence type="ECO:0000256" key="4">
    <source>
        <dbReference type="ARBA" id="ARBA00022927"/>
    </source>
</evidence>
<feature type="domain" description="V-SNARE coiled-coil homology" evidence="11">
    <location>
        <begin position="57"/>
        <end position="117"/>
    </location>
</feature>
<keyword evidence="5 10" id="KW-1133">Transmembrane helix</keyword>
<evidence type="ECO:0000256" key="5">
    <source>
        <dbReference type="ARBA" id="ARBA00022989"/>
    </source>
</evidence>
<reference evidence="12" key="1">
    <citation type="submission" date="2017-12" db="EMBL/GenBank/DDBJ databases">
        <title>Genome Sequencing Reveals a Rich Biosynthetic Potential.</title>
        <authorList>
            <person name="Bertrand R.L."/>
            <person name="Abdel-Hameed M.E."/>
            <person name="Sorensen J.L."/>
        </authorList>
    </citation>
    <scope>NUCLEOTIDE SEQUENCE</scope>
</reference>
<comment type="similarity">
    <text evidence="1">Belongs to the synaptobrevin family.</text>
</comment>
<dbReference type="GO" id="GO:0005737">
    <property type="term" value="C:cytoplasm"/>
    <property type="evidence" value="ECO:0007669"/>
    <property type="project" value="UniProtKB-ARBA"/>
</dbReference>
<name>A0A2K9YD60_CLAUC</name>
<keyword evidence="8" id="KW-0175">Coiled coil</keyword>
<evidence type="ECO:0000256" key="8">
    <source>
        <dbReference type="PROSITE-ProRule" id="PRU00290"/>
    </source>
</evidence>
<dbReference type="Pfam" id="PF00957">
    <property type="entry name" value="Synaptobrevin"/>
    <property type="match status" value="1"/>
</dbReference>
<proteinExistence type="inferred from homology"/>
<dbReference type="PROSITE" id="PS50892">
    <property type="entry name" value="V_SNARE"/>
    <property type="match status" value="1"/>
</dbReference>
<dbReference type="SUPFAM" id="SSF58038">
    <property type="entry name" value="SNARE fusion complex"/>
    <property type="match status" value="1"/>
</dbReference>
<protein>
    <recommendedName>
        <fullName evidence="11">V-SNARE coiled-coil homology domain-containing protein</fullName>
    </recommendedName>
</protein>
<evidence type="ECO:0000256" key="3">
    <source>
        <dbReference type="ARBA" id="ARBA00022692"/>
    </source>
</evidence>
<dbReference type="CDD" id="cd15874">
    <property type="entry name" value="R-SNARE_Snc1"/>
    <property type="match status" value="1"/>
</dbReference>
<dbReference type="GO" id="GO:0016020">
    <property type="term" value="C:membrane"/>
    <property type="evidence" value="ECO:0007669"/>
    <property type="project" value="InterPro"/>
</dbReference>
<keyword evidence="2" id="KW-0813">Transport</keyword>
<feature type="transmembrane region" description="Helical" evidence="10">
    <location>
        <begin position="121"/>
        <end position="142"/>
    </location>
</feature>
<comment type="subcellular location">
    <subcellularLocation>
        <location evidence="7">Endomembrane system</location>
        <topology evidence="7">Single-pass type IV membrane protein</topology>
    </subcellularLocation>
</comment>
<evidence type="ECO:0000256" key="6">
    <source>
        <dbReference type="ARBA" id="ARBA00023136"/>
    </source>
</evidence>
<evidence type="ECO:0000256" key="1">
    <source>
        <dbReference type="ARBA" id="ARBA00008025"/>
    </source>
</evidence>
<dbReference type="GO" id="GO:0016192">
    <property type="term" value="P:vesicle-mediated transport"/>
    <property type="evidence" value="ECO:0007669"/>
    <property type="project" value="InterPro"/>
</dbReference>
<dbReference type="PANTHER" id="PTHR45701">
    <property type="entry name" value="SYNAPTOBREVIN FAMILY MEMBER"/>
    <property type="match status" value="1"/>
</dbReference>
<dbReference type="PRINTS" id="PR00219">
    <property type="entry name" value="SYNAPTOBREVN"/>
</dbReference>
<evidence type="ECO:0000256" key="9">
    <source>
        <dbReference type="SAM" id="MobiDB-lite"/>
    </source>
</evidence>
<keyword evidence="4" id="KW-0653">Protein transport</keyword>
<dbReference type="FunFam" id="1.20.5.110:FF:000004">
    <property type="entry name" value="Vesicle-associated membrane protein 7"/>
    <property type="match status" value="1"/>
</dbReference>
<dbReference type="AlphaFoldDB" id="A0A2K9YD60"/>
<dbReference type="InterPro" id="IPR001388">
    <property type="entry name" value="Synaptobrevin-like"/>
</dbReference>
<dbReference type="GO" id="GO:0015031">
    <property type="term" value="P:protein transport"/>
    <property type="evidence" value="ECO:0007669"/>
    <property type="project" value="UniProtKB-KW"/>
</dbReference>
<keyword evidence="3 10" id="KW-0812">Transmembrane</keyword>
<evidence type="ECO:0000256" key="10">
    <source>
        <dbReference type="SAM" id="Phobius"/>
    </source>
</evidence>
<sequence>MAGREQPYDPYIPSGSSGQGGNAQYEGGNTRTAAIQSVGGLISLPSFEQVLESLRRDRSPRVSQIDDTVNVMKKNLESVAQRGEHIDQLQDKSENLNQSAQGFRRGANRVRKQMWWKNMKMRMWIIVGIIVLLLIIIIPSVVASKHH</sequence>
<keyword evidence="6 10" id="KW-0472">Membrane</keyword>
<dbReference type="GO" id="GO:0012505">
    <property type="term" value="C:endomembrane system"/>
    <property type="evidence" value="ECO:0007669"/>
    <property type="project" value="UniProtKB-SubCell"/>
</dbReference>
<dbReference type="InterPro" id="IPR042855">
    <property type="entry name" value="V_SNARE_CC"/>
</dbReference>
<evidence type="ECO:0000313" key="12">
    <source>
        <dbReference type="EMBL" id="AUW30783.1"/>
    </source>
</evidence>
<dbReference type="Gene3D" id="1.20.5.110">
    <property type="match status" value="1"/>
</dbReference>
<evidence type="ECO:0000259" key="11">
    <source>
        <dbReference type="PROSITE" id="PS50892"/>
    </source>
</evidence>